<reference evidence="9 10" key="1">
    <citation type="submission" date="2021-01" db="EMBL/GenBank/DDBJ databases">
        <title>Genomic Encyclopedia of Type Strains, Phase IV (KMG-IV): sequencing the most valuable type-strain genomes for metagenomic binning, comparative biology and taxonomic classification.</title>
        <authorList>
            <person name="Goeker M."/>
        </authorList>
    </citation>
    <scope>NUCLEOTIDE SEQUENCE [LARGE SCALE GENOMIC DNA]</scope>
    <source>
        <strain evidence="9 10">DSM 103394</strain>
    </source>
</reference>
<dbReference type="PROSITE" id="PS00216">
    <property type="entry name" value="SUGAR_TRANSPORT_1"/>
    <property type="match status" value="1"/>
</dbReference>
<evidence type="ECO:0000313" key="10">
    <source>
        <dbReference type="Proteomes" id="UP000674416"/>
    </source>
</evidence>
<evidence type="ECO:0000256" key="7">
    <source>
        <dbReference type="SAM" id="Phobius"/>
    </source>
</evidence>
<comment type="subcellular location">
    <subcellularLocation>
        <location evidence="1">Cell membrane</location>
        <topology evidence="1">Multi-pass membrane protein</topology>
    </subcellularLocation>
</comment>
<evidence type="ECO:0000256" key="5">
    <source>
        <dbReference type="ARBA" id="ARBA00022989"/>
    </source>
</evidence>
<dbReference type="PROSITE" id="PS50850">
    <property type="entry name" value="MFS"/>
    <property type="match status" value="1"/>
</dbReference>
<evidence type="ECO:0000256" key="3">
    <source>
        <dbReference type="ARBA" id="ARBA00022448"/>
    </source>
</evidence>
<dbReference type="InterPro" id="IPR003663">
    <property type="entry name" value="Sugar/inositol_transpt"/>
</dbReference>
<feature type="domain" description="Major facilitator superfamily (MFS) profile" evidence="8">
    <location>
        <begin position="10"/>
        <end position="135"/>
    </location>
</feature>
<dbReference type="SUPFAM" id="SSF103473">
    <property type="entry name" value="MFS general substrate transporter"/>
    <property type="match status" value="1"/>
</dbReference>
<dbReference type="PANTHER" id="PTHR48023:SF4">
    <property type="entry name" value="D-XYLOSE-PROTON SYMPORTER-LIKE 2"/>
    <property type="match status" value="1"/>
</dbReference>
<dbReference type="InterPro" id="IPR020846">
    <property type="entry name" value="MFS_dom"/>
</dbReference>
<evidence type="ECO:0000256" key="6">
    <source>
        <dbReference type="ARBA" id="ARBA00023136"/>
    </source>
</evidence>
<keyword evidence="4 7" id="KW-0812">Transmembrane</keyword>
<dbReference type="Proteomes" id="UP000674416">
    <property type="component" value="Unassembled WGS sequence"/>
</dbReference>
<keyword evidence="3" id="KW-0813">Transport</keyword>
<comment type="similarity">
    <text evidence="2">Belongs to the major facilitator superfamily. Sugar transporter (TC 2.A.1.1) family.</text>
</comment>
<evidence type="ECO:0000256" key="2">
    <source>
        <dbReference type="ARBA" id="ARBA00010992"/>
    </source>
</evidence>
<protein>
    <submittedName>
        <fullName evidence="9">MFS family permease</fullName>
    </submittedName>
</protein>
<dbReference type="EMBL" id="JAFDST010000003">
    <property type="protein sequence ID" value="MBP1082695.1"/>
    <property type="molecule type" value="Genomic_DNA"/>
</dbReference>
<dbReference type="PRINTS" id="PR00171">
    <property type="entry name" value="SUGRTRNSPORT"/>
</dbReference>
<dbReference type="InterPro" id="IPR005829">
    <property type="entry name" value="Sugar_transporter_CS"/>
</dbReference>
<dbReference type="PROSITE" id="PS00217">
    <property type="entry name" value="SUGAR_TRANSPORT_2"/>
    <property type="match status" value="1"/>
</dbReference>
<dbReference type="InterPro" id="IPR050820">
    <property type="entry name" value="MFS_Sugar_Transporter"/>
</dbReference>
<feature type="transmembrane region" description="Helical" evidence="7">
    <location>
        <begin position="101"/>
        <end position="122"/>
    </location>
</feature>
<dbReference type="Pfam" id="PF00083">
    <property type="entry name" value="Sugar_tr"/>
    <property type="match status" value="1"/>
</dbReference>
<dbReference type="InterPro" id="IPR036259">
    <property type="entry name" value="MFS_trans_sf"/>
</dbReference>
<dbReference type="Gene3D" id="1.20.1250.20">
    <property type="entry name" value="MFS general substrate transporter like domains"/>
    <property type="match status" value="1"/>
</dbReference>
<dbReference type="PANTHER" id="PTHR48023">
    <property type="entry name" value="D-XYLOSE-PROTON SYMPORTER-LIKE 2"/>
    <property type="match status" value="1"/>
</dbReference>
<proteinExistence type="inferred from homology"/>
<evidence type="ECO:0000256" key="4">
    <source>
        <dbReference type="ARBA" id="ARBA00022692"/>
    </source>
</evidence>
<accession>A0ABS4CZ98</accession>
<dbReference type="InterPro" id="IPR005828">
    <property type="entry name" value="MFS_sugar_transport-like"/>
</dbReference>
<gene>
    <name evidence="9" type="ORF">JOC74_003198</name>
</gene>
<organism evidence="9 10">
    <name type="scientific">Bacillus capparidis</name>
    <dbReference type="NCBI Taxonomy" id="1840411"/>
    <lineage>
        <taxon>Bacteria</taxon>
        <taxon>Bacillati</taxon>
        <taxon>Bacillota</taxon>
        <taxon>Bacilli</taxon>
        <taxon>Bacillales</taxon>
        <taxon>Bacillaceae</taxon>
        <taxon>Bacillus</taxon>
    </lineage>
</organism>
<keyword evidence="10" id="KW-1185">Reference proteome</keyword>
<keyword evidence="5 7" id="KW-1133">Transmembrane helix</keyword>
<evidence type="ECO:0000256" key="1">
    <source>
        <dbReference type="ARBA" id="ARBA00004651"/>
    </source>
</evidence>
<feature type="transmembrane region" description="Helical" evidence="7">
    <location>
        <begin position="47"/>
        <end position="64"/>
    </location>
</feature>
<comment type="caution">
    <text evidence="9">The sequence shown here is derived from an EMBL/GenBank/DDBJ whole genome shotgun (WGS) entry which is preliminary data.</text>
</comment>
<evidence type="ECO:0000259" key="8">
    <source>
        <dbReference type="PROSITE" id="PS50850"/>
    </source>
</evidence>
<keyword evidence="6 7" id="KW-0472">Membrane</keyword>
<name>A0ABS4CZ98_9BACI</name>
<feature type="transmembrane region" description="Helical" evidence="7">
    <location>
        <begin position="76"/>
        <end position="95"/>
    </location>
</feature>
<feature type="transmembrane region" description="Helical" evidence="7">
    <location>
        <begin position="9"/>
        <end position="35"/>
    </location>
</feature>
<sequence length="135" mass="14186">MSKLLSKKLIFFFGALGGLLYGYDMGVISGALLFIKNDIPLTSFTEGLVVSSMLIGAIIGSGLSGPLSDRFGRRRMVFMISIVFIAGSLILAFAPNMAMLVLGRFIIGVAVGGSTAIVPVYLSEMAPTESRGSLS</sequence>
<evidence type="ECO:0000313" key="9">
    <source>
        <dbReference type="EMBL" id="MBP1082695.1"/>
    </source>
</evidence>